<dbReference type="AlphaFoldDB" id="A6VXV1"/>
<sequence>MMKNRDLFSELSFALVEAQQHSEDKQTFNEHLVDAESVVIPARKTNTTNESSTKVVGMSDEYDFSKVRSRNNPFDTKSKKARLKVK</sequence>
<dbReference type="HOGENOM" id="CLU_2494230_0_0_6"/>
<organism evidence="2">
    <name type="scientific">Marinomonas sp. (strain MWYL1)</name>
    <dbReference type="NCBI Taxonomy" id="400668"/>
    <lineage>
        <taxon>Bacteria</taxon>
        <taxon>Pseudomonadati</taxon>
        <taxon>Pseudomonadota</taxon>
        <taxon>Gammaproteobacteria</taxon>
        <taxon>Oceanospirillales</taxon>
        <taxon>Oceanospirillaceae</taxon>
        <taxon>Marinomonas</taxon>
    </lineage>
</organism>
<dbReference type="STRING" id="400668.Mmwyl1_2358"/>
<gene>
    <name evidence="2" type="ordered locus">Mmwyl1_2358</name>
</gene>
<evidence type="ECO:0000313" key="2">
    <source>
        <dbReference type="EMBL" id="ABR71280.1"/>
    </source>
</evidence>
<evidence type="ECO:0000256" key="1">
    <source>
        <dbReference type="SAM" id="MobiDB-lite"/>
    </source>
</evidence>
<feature type="region of interest" description="Disordered" evidence="1">
    <location>
        <begin position="67"/>
        <end position="86"/>
    </location>
</feature>
<name>A6VXV1_MARMS</name>
<dbReference type="KEGG" id="mmw:Mmwyl1_2358"/>
<reference evidence="2" key="1">
    <citation type="submission" date="2007-06" db="EMBL/GenBank/DDBJ databases">
        <title>Complete sequence of Marinomonas sp. MWYL1.</title>
        <authorList>
            <consortium name="US DOE Joint Genome Institute"/>
            <person name="Copeland A."/>
            <person name="Lucas S."/>
            <person name="Lapidus A."/>
            <person name="Barry K."/>
            <person name="Glavina del Rio T."/>
            <person name="Dalin E."/>
            <person name="Tice H."/>
            <person name="Pitluck S."/>
            <person name="Kiss H."/>
            <person name="Brettin T."/>
            <person name="Bruce D."/>
            <person name="Detter J.C."/>
            <person name="Han C."/>
            <person name="Schmutz J."/>
            <person name="Larimer F."/>
            <person name="Land M."/>
            <person name="Hauser L."/>
            <person name="Kyrpides N."/>
            <person name="Kim E."/>
            <person name="Johnston A.W.B."/>
            <person name="Todd J.D."/>
            <person name="Rogers R."/>
            <person name="Wexler M."/>
            <person name="Bond P.L."/>
            <person name="Li Y."/>
            <person name="Richardson P."/>
        </authorList>
    </citation>
    <scope>NUCLEOTIDE SEQUENCE [LARGE SCALE GENOMIC DNA]</scope>
    <source>
        <strain evidence="2">MWYL1</strain>
    </source>
</reference>
<proteinExistence type="predicted"/>
<protein>
    <submittedName>
        <fullName evidence="2">Uncharacterized protein</fullName>
    </submittedName>
</protein>
<dbReference type="EMBL" id="CP000749">
    <property type="protein sequence ID" value="ABR71280.1"/>
    <property type="molecule type" value="Genomic_DNA"/>
</dbReference>
<accession>A6VXV1</accession>